<gene>
    <name evidence="1" type="ORF">AWB67_05711</name>
</gene>
<protein>
    <submittedName>
        <fullName evidence="1">Uncharacterized protein</fullName>
    </submittedName>
</protein>
<proteinExistence type="predicted"/>
<evidence type="ECO:0000313" key="1">
    <source>
        <dbReference type="EMBL" id="SAL80888.1"/>
    </source>
</evidence>
<accession>A0A158KIB5</accession>
<name>A0A158KIB5_9BURK</name>
<dbReference type="Proteomes" id="UP000054925">
    <property type="component" value="Unassembled WGS sequence"/>
</dbReference>
<keyword evidence="2" id="KW-1185">Reference proteome</keyword>
<sequence length="191" mass="21225">MPLLVMQVAVNGELVEVFEMSVDGVEGHRLLAQANEDERSINRHGQDLEDGELWVDLIDAAGETLLEQVACFHKADAPDALRLHFGMAPDVVRDCLSKSNISALYARHRAAAEAHFRKLDRLVDCSPLSSRQSNRRRLGEASVMDLVTELRRRLGAQDTQLALNELPAPVRSAAMQLTEATRAYLMAVQRL</sequence>
<reference evidence="1" key="1">
    <citation type="submission" date="2016-01" db="EMBL/GenBank/DDBJ databases">
        <authorList>
            <person name="Peeters C."/>
        </authorList>
    </citation>
    <scope>NUCLEOTIDE SEQUENCE [LARGE SCALE GENOMIC DNA]</scope>
    <source>
        <strain evidence="1">LMG 22937</strain>
    </source>
</reference>
<dbReference type="AlphaFoldDB" id="A0A158KIB5"/>
<dbReference type="EMBL" id="FCOL02000057">
    <property type="protein sequence ID" value="SAL80888.1"/>
    <property type="molecule type" value="Genomic_DNA"/>
</dbReference>
<comment type="caution">
    <text evidence="1">The sequence shown here is derived from an EMBL/GenBank/DDBJ whole genome shotgun (WGS) entry which is preliminary data.</text>
</comment>
<dbReference type="RefSeq" id="WP_125477707.1">
    <property type="nucleotide sequence ID" value="NZ_FCOL02000057.1"/>
</dbReference>
<organism evidence="1 2">
    <name type="scientific">Caballeronia terrestris</name>
    <dbReference type="NCBI Taxonomy" id="1226301"/>
    <lineage>
        <taxon>Bacteria</taxon>
        <taxon>Pseudomonadati</taxon>
        <taxon>Pseudomonadota</taxon>
        <taxon>Betaproteobacteria</taxon>
        <taxon>Burkholderiales</taxon>
        <taxon>Burkholderiaceae</taxon>
        <taxon>Caballeronia</taxon>
    </lineage>
</organism>
<evidence type="ECO:0000313" key="2">
    <source>
        <dbReference type="Proteomes" id="UP000054925"/>
    </source>
</evidence>